<sequence>MGVSAASILNHILYSRTHKPQTQPTSAKALTNTILTHLKAGCLQKAVSILFAAPVLFPYSLYASLFQICASNHAIVEARKVESHLVTFSPTPPVFLLNRAIETYGKCGCLVDARELFEEMPQRDGGSWNVMITLYTQGGYPEKALSLFSDMNRSGVYASEVTFASVLGSCGAMLALCLSRQVHGLIVKYGFVGNVILESSLVDVYGKCQVIKDGQRMFDEIKNPIAVSWNVIVRRYLEMDDGTNAVFMFFKMFQTVVRPFNFTFSNALIACSSIFALKEGKQIHGVAIKMGLEDDEVVSSPLMDM</sequence>
<dbReference type="Pfam" id="PF13041">
    <property type="entry name" value="PPR_2"/>
    <property type="match status" value="1"/>
</dbReference>
<dbReference type="Proteomes" id="UP001459277">
    <property type="component" value="Unassembled WGS sequence"/>
</dbReference>
<dbReference type="InterPro" id="IPR046960">
    <property type="entry name" value="PPR_At4g14850-like_plant"/>
</dbReference>
<dbReference type="GO" id="GO:0003723">
    <property type="term" value="F:RNA binding"/>
    <property type="evidence" value="ECO:0007669"/>
    <property type="project" value="InterPro"/>
</dbReference>
<keyword evidence="1" id="KW-0677">Repeat</keyword>
<keyword evidence="4" id="KW-1185">Reference proteome</keyword>
<dbReference type="InterPro" id="IPR002885">
    <property type="entry name" value="PPR_rpt"/>
</dbReference>
<dbReference type="FunFam" id="1.25.40.10:FF:000425">
    <property type="entry name" value="Pentatricopeptide repeat-containing protein At3g26540"/>
    <property type="match status" value="1"/>
</dbReference>
<protein>
    <recommendedName>
        <fullName evidence="5">Pentatricopeptide repeat-containing protein</fullName>
    </recommendedName>
</protein>
<accession>A0AAW2DG98</accession>
<evidence type="ECO:0008006" key="5">
    <source>
        <dbReference type="Google" id="ProtNLM"/>
    </source>
</evidence>
<dbReference type="PANTHER" id="PTHR24015">
    <property type="entry name" value="OS07G0578800 PROTEIN-RELATED"/>
    <property type="match status" value="1"/>
</dbReference>
<dbReference type="InterPro" id="IPR011990">
    <property type="entry name" value="TPR-like_helical_dom_sf"/>
</dbReference>
<dbReference type="PROSITE" id="PS51375">
    <property type="entry name" value="PPR"/>
    <property type="match status" value="1"/>
</dbReference>
<reference evidence="3 4" key="1">
    <citation type="submission" date="2024-01" db="EMBL/GenBank/DDBJ databases">
        <title>A telomere-to-telomere, gap-free genome of sweet tea (Lithocarpus litseifolius).</title>
        <authorList>
            <person name="Zhou J."/>
        </authorList>
    </citation>
    <scope>NUCLEOTIDE SEQUENCE [LARGE SCALE GENOMIC DNA]</scope>
    <source>
        <strain evidence="3">Zhou-2022a</strain>
        <tissue evidence="3">Leaf</tissue>
    </source>
</reference>
<evidence type="ECO:0000256" key="2">
    <source>
        <dbReference type="PROSITE-ProRule" id="PRU00708"/>
    </source>
</evidence>
<dbReference type="EMBL" id="JAZDWU010000003">
    <property type="protein sequence ID" value="KAL0009476.1"/>
    <property type="molecule type" value="Genomic_DNA"/>
</dbReference>
<dbReference type="Pfam" id="PF01535">
    <property type="entry name" value="PPR"/>
    <property type="match status" value="1"/>
</dbReference>
<dbReference type="NCBIfam" id="TIGR00756">
    <property type="entry name" value="PPR"/>
    <property type="match status" value="1"/>
</dbReference>
<comment type="caution">
    <text evidence="3">The sequence shown here is derived from an EMBL/GenBank/DDBJ whole genome shotgun (WGS) entry which is preliminary data.</text>
</comment>
<proteinExistence type="predicted"/>
<dbReference type="GO" id="GO:0009451">
    <property type="term" value="P:RNA modification"/>
    <property type="evidence" value="ECO:0007669"/>
    <property type="project" value="InterPro"/>
</dbReference>
<evidence type="ECO:0000313" key="3">
    <source>
        <dbReference type="EMBL" id="KAL0009476.1"/>
    </source>
</evidence>
<evidence type="ECO:0000256" key="1">
    <source>
        <dbReference type="ARBA" id="ARBA00022737"/>
    </source>
</evidence>
<gene>
    <name evidence="3" type="ORF">SO802_010978</name>
</gene>
<dbReference type="AlphaFoldDB" id="A0AAW2DG98"/>
<organism evidence="3 4">
    <name type="scientific">Lithocarpus litseifolius</name>
    <dbReference type="NCBI Taxonomy" id="425828"/>
    <lineage>
        <taxon>Eukaryota</taxon>
        <taxon>Viridiplantae</taxon>
        <taxon>Streptophyta</taxon>
        <taxon>Embryophyta</taxon>
        <taxon>Tracheophyta</taxon>
        <taxon>Spermatophyta</taxon>
        <taxon>Magnoliopsida</taxon>
        <taxon>eudicotyledons</taxon>
        <taxon>Gunneridae</taxon>
        <taxon>Pentapetalae</taxon>
        <taxon>rosids</taxon>
        <taxon>fabids</taxon>
        <taxon>Fagales</taxon>
        <taxon>Fagaceae</taxon>
        <taxon>Lithocarpus</taxon>
    </lineage>
</organism>
<feature type="repeat" description="PPR" evidence="2">
    <location>
        <begin position="124"/>
        <end position="158"/>
    </location>
</feature>
<name>A0AAW2DG98_9ROSI</name>
<evidence type="ECO:0000313" key="4">
    <source>
        <dbReference type="Proteomes" id="UP001459277"/>
    </source>
</evidence>
<dbReference type="Gene3D" id="1.25.40.10">
    <property type="entry name" value="Tetratricopeptide repeat domain"/>
    <property type="match status" value="2"/>
</dbReference>